<dbReference type="Pfam" id="PF08491">
    <property type="entry name" value="SE"/>
    <property type="match status" value="1"/>
</dbReference>
<accession>A0A286UJP2</accession>
<keyword evidence="8 10" id="KW-0560">Oxidoreductase</keyword>
<sequence>MRHPLTGGGMTVAFNDVVILTDLLRSVSNFDDWECISQILHAWHWSRKPLGSTINILSIALYDLFGAEDEDLEVLRVGCFKYFELGGRCVRDPVSLLSGIAPQRFMLFTHFFAVAFYAIWVMFTHPKRVTVVASGGIPKEVVRRPGIEEYPLLLVKAVRVFWTACIVFGPPLWSELQ</sequence>
<keyword evidence="7" id="KW-0492">Microsome</keyword>
<evidence type="ECO:0000313" key="13">
    <source>
        <dbReference type="Proteomes" id="UP000217199"/>
    </source>
</evidence>
<gene>
    <name evidence="12" type="ORF">PNOK_0473600</name>
</gene>
<protein>
    <recommendedName>
        <fullName evidence="4 10">Squalene monooxygenase</fullName>
        <ecNumber evidence="4 10">1.14.14.17</ecNumber>
    </recommendedName>
</protein>
<evidence type="ECO:0000256" key="5">
    <source>
        <dbReference type="ARBA" id="ARBA00022630"/>
    </source>
</evidence>
<proteinExistence type="inferred from homology"/>
<dbReference type="PANTHER" id="PTHR10835:SF0">
    <property type="entry name" value="SQUALENE MONOOXYGENASE"/>
    <property type="match status" value="1"/>
</dbReference>
<dbReference type="STRING" id="2282107.A0A286UJP2"/>
<dbReference type="GO" id="GO:0050660">
    <property type="term" value="F:flavin adenine dinucleotide binding"/>
    <property type="evidence" value="ECO:0007669"/>
    <property type="project" value="UniProtKB-UniRule"/>
</dbReference>
<keyword evidence="5 10" id="KW-0285">Flavoprotein</keyword>
<keyword evidence="6 10" id="KW-0274">FAD</keyword>
<dbReference type="GO" id="GO:0004506">
    <property type="term" value="F:squalene monooxygenase activity"/>
    <property type="evidence" value="ECO:0007669"/>
    <property type="project" value="UniProtKB-UniRule"/>
</dbReference>
<name>A0A286UJP2_9AGAM</name>
<comment type="function">
    <text evidence="10">Catalyzes the stereospecific oxidation of squalene to (S)-2,3-epoxysqualene, and is considered to be a rate-limiting enzyme in steroid biosynthesis.</text>
</comment>
<dbReference type="InterPro" id="IPR036188">
    <property type="entry name" value="FAD/NAD-bd_sf"/>
</dbReference>
<dbReference type="GO" id="GO:0006696">
    <property type="term" value="P:ergosterol biosynthetic process"/>
    <property type="evidence" value="ECO:0007669"/>
    <property type="project" value="TreeGrafter"/>
</dbReference>
<dbReference type="Proteomes" id="UP000217199">
    <property type="component" value="Unassembled WGS sequence"/>
</dbReference>
<keyword evidence="10" id="KW-0256">Endoplasmic reticulum</keyword>
<dbReference type="InParanoid" id="A0A286UJP2"/>
<dbReference type="PANTHER" id="PTHR10835">
    <property type="entry name" value="SQUALENE MONOOXYGENASE"/>
    <property type="match status" value="1"/>
</dbReference>
<evidence type="ECO:0000313" key="12">
    <source>
        <dbReference type="EMBL" id="PAV19802.1"/>
    </source>
</evidence>
<evidence type="ECO:0000256" key="8">
    <source>
        <dbReference type="ARBA" id="ARBA00023002"/>
    </source>
</evidence>
<dbReference type="EMBL" id="NBII01000004">
    <property type="protein sequence ID" value="PAV19802.1"/>
    <property type="molecule type" value="Genomic_DNA"/>
</dbReference>
<comment type="subcellular location">
    <subcellularLocation>
        <location evidence="10">Endoplasmic reticulum membrane</location>
        <topology evidence="10">Multi-pass membrane protein</topology>
    </subcellularLocation>
    <subcellularLocation>
        <location evidence="2">Microsome membrane</location>
        <topology evidence="2">Multi-pass membrane protein</topology>
    </subcellularLocation>
</comment>
<dbReference type="InterPro" id="IPR013698">
    <property type="entry name" value="Squalene_epoxidase"/>
</dbReference>
<evidence type="ECO:0000256" key="7">
    <source>
        <dbReference type="ARBA" id="ARBA00022848"/>
    </source>
</evidence>
<keyword evidence="9 10" id="KW-0472">Membrane</keyword>
<evidence type="ECO:0000259" key="11">
    <source>
        <dbReference type="Pfam" id="PF08491"/>
    </source>
</evidence>
<dbReference type="UniPathway" id="UPA00767">
    <property type="reaction ID" value="UER00752"/>
</dbReference>
<evidence type="ECO:0000256" key="10">
    <source>
        <dbReference type="RuleBase" id="RU367121"/>
    </source>
</evidence>
<keyword evidence="13" id="KW-1185">Reference proteome</keyword>
<comment type="similarity">
    <text evidence="3 10">Belongs to the squalene monooxygenase family.</text>
</comment>
<keyword evidence="10" id="KW-1133">Transmembrane helix</keyword>
<evidence type="ECO:0000256" key="3">
    <source>
        <dbReference type="ARBA" id="ARBA00008802"/>
    </source>
</evidence>
<dbReference type="OrthoDB" id="1678617at2759"/>
<dbReference type="AlphaFoldDB" id="A0A286UJP2"/>
<dbReference type="EC" id="1.14.14.17" evidence="4 10"/>
<evidence type="ECO:0000256" key="6">
    <source>
        <dbReference type="ARBA" id="ARBA00022827"/>
    </source>
</evidence>
<dbReference type="SUPFAM" id="SSF51905">
    <property type="entry name" value="FAD/NAD(P)-binding domain"/>
    <property type="match status" value="1"/>
</dbReference>
<feature type="domain" description="Squalene epoxidase" evidence="11">
    <location>
        <begin position="1"/>
        <end position="127"/>
    </location>
</feature>
<evidence type="ECO:0000256" key="4">
    <source>
        <dbReference type="ARBA" id="ARBA00012312"/>
    </source>
</evidence>
<dbReference type="GO" id="GO:0005789">
    <property type="term" value="C:endoplasmic reticulum membrane"/>
    <property type="evidence" value="ECO:0007669"/>
    <property type="project" value="UniProtKB-SubCell"/>
</dbReference>
<comment type="caution">
    <text evidence="12">The sequence shown here is derived from an EMBL/GenBank/DDBJ whole genome shotgun (WGS) entry which is preliminary data.</text>
</comment>
<evidence type="ECO:0000256" key="9">
    <source>
        <dbReference type="ARBA" id="ARBA00023136"/>
    </source>
</evidence>
<dbReference type="InterPro" id="IPR040125">
    <property type="entry name" value="Squalene_monox"/>
</dbReference>
<evidence type="ECO:0000256" key="1">
    <source>
        <dbReference type="ARBA" id="ARBA00001974"/>
    </source>
</evidence>
<evidence type="ECO:0000256" key="2">
    <source>
        <dbReference type="ARBA" id="ARBA00004154"/>
    </source>
</evidence>
<comment type="caution">
    <text evidence="10">Lacks conserved residue(s) required for the propagation of feature annotation.</text>
</comment>
<reference evidence="12 13" key="1">
    <citation type="journal article" date="2017" name="Mol. Ecol.">
        <title>Comparative and population genomic landscape of Phellinus noxius: A hypervariable fungus causing root rot in trees.</title>
        <authorList>
            <person name="Chung C.L."/>
            <person name="Lee T.J."/>
            <person name="Akiba M."/>
            <person name="Lee H.H."/>
            <person name="Kuo T.H."/>
            <person name="Liu D."/>
            <person name="Ke H.M."/>
            <person name="Yokoi T."/>
            <person name="Roa M.B."/>
            <person name="Lu M.J."/>
            <person name="Chang Y.Y."/>
            <person name="Ann P.J."/>
            <person name="Tsai J.N."/>
            <person name="Chen C.Y."/>
            <person name="Tzean S.S."/>
            <person name="Ota Y."/>
            <person name="Hattori T."/>
            <person name="Sahashi N."/>
            <person name="Liou R.F."/>
            <person name="Kikuchi T."/>
            <person name="Tsai I.J."/>
        </authorList>
    </citation>
    <scope>NUCLEOTIDE SEQUENCE [LARGE SCALE GENOMIC DNA]</scope>
    <source>
        <strain evidence="12 13">FFPRI411160</strain>
    </source>
</reference>
<organism evidence="12 13">
    <name type="scientific">Pyrrhoderma noxium</name>
    <dbReference type="NCBI Taxonomy" id="2282107"/>
    <lineage>
        <taxon>Eukaryota</taxon>
        <taxon>Fungi</taxon>
        <taxon>Dikarya</taxon>
        <taxon>Basidiomycota</taxon>
        <taxon>Agaricomycotina</taxon>
        <taxon>Agaricomycetes</taxon>
        <taxon>Hymenochaetales</taxon>
        <taxon>Hymenochaetaceae</taxon>
        <taxon>Pyrrhoderma</taxon>
    </lineage>
</organism>
<comment type="cofactor">
    <cofactor evidence="1 10">
        <name>FAD</name>
        <dbReference type="ChEBI" id="CHEBI:57692"/>
    </cofactor>
</comment>
<keyword evidence="10" id="KW-0812">Transmembrane</keyword>
<comment type="catalytic activity">
    <reaction evidence="10">
        <text>squalene + reduced [NADPH--hemoprotein reductase] + O2 = (S)-2,3-epoxysqualene + oxidized [NADPH--hemoprotein reductase] + H2O + H(+)</text>
        <dbReference type="Rhea" id="RHEA:25282"/>
        <dbReference type="Rhea" id="RHEA-COMP:11964"/>
        <dbReference type="Rhea" id="RHEA-COMP:11965"/>
        <dbReference type="ChEBI" id="CHEBI:15377"/>
        <dbReference type="ChEBI" id="CHEBI:15378"/>
        <dbReference type="ChEBI" id="CHEBI:15379"/>
        <dbReference type="ChEBI" id="CHEBI:15440"/>
        <dbReference type="ChEBI" id="CHEBI:15441"/>
        <dbReference type="ChEBI" id="CHEBI:57618"/>
        <dbReference type="ChEBI" id="CHEBI:58210"/>
        <dbReference type="EC" id="1.14.14.17"/>
    </reaction>
</comment>
<feature type="transmembrane region" description="Helical" evidence="10">
    <location>
        <begin position="105"/>
        <end position="123"/>
    </location>
</feature>